<accession>A0AAW9NHK4</accession>
<name>A0AAW9NHK4_9BACI</name>
<gene>
    <name evidence="1" type="ORF">P4706_27975</name>
</gene>
<keyword evidence="2" id="KW-1185">Reference proteome</keyword>
<proteinExistence type="predicted"/>
<dbReference type="AlphaFoldDB" id="A0AAW9NHK4"/>
<dbReference type="RefSeq" id="WP_367408372.1">
    <property type="nucleotide sequence ID" value="NZ_JARNBH010000042.1"/>
</dbReference>
<comment type="caution">
    <text evidence="1">The sequence shown here is derived from an EMBL/GenBank/DDBJ whole genome shotgun (WGS) entry which is preliminary data.</text>
</comment>
<organism evidence="1 2">
    <name type="scientific">Peribacillus castrilensis</name>
    <dbReference type="NCBI Taxonomy" id="2897690"/>
    <lineage>
        <taxon>Bacteria</taxon>
        <taxon>Bacillati</taxon>
        <taxon>Bacillota</taxon>
        <taxon>Bacilli</taxon>
        <taxon>Bacillales</taxon>
        <taxon>Bacillaceae</taxon>
        <taxon>Peribacillus</taxon>
    </lineage>
</organism>
<protein>
    <submittedName>
        <fullName evidence="1">Uncharacterized protein</fullName>
    </submittedName>
</protein>
<dbReference type="Proteomes" id="UP001307168">
    <property type="component" value="Unassembled WGS sequence"/>
</dbReference>
<reference evidence="1 2" key="1">
    <citation type="submission" date="2023-03" db="EMBL/GenBank/DDBJ databases">
        <title>Bacillus Genome Sequencing.</title>
        <authorList>
            <person name="Dunlap C."/>
        </authorList>
    </citation>
    <scope>NUCLEOTIDE SEQUENCE [LARGE SCALE GENOMIC DNA]</scope>
    <source>
        <strain evidence="1 2">B-41290</strain>
    </source>
</reference>
<dbReference type="EMBL" id="JARNBH010000042">
    <property type="protein sequence ID" value="MEC0276831.1"/>
    <property type="molecule type" value="Genomic_DNA"/>
</dbReference>
<sequence>MSKTTTKKKAKYVSVIMDKLLIVEREISKERQKQDPNFKKIKHMETEKDSLMKKLVSLAGDIGERVYDYV</sequence>
<evidence type="ECO:0000313" key="2">
    <source>
        <dbReference type="Proteomes" id="UP001307168"/>
    </source>
</evidence>
<evidence type="ECO:0000313" key="1">
    <source>
        <dbReference type="EMBL" id="MEC0276831.1"/>
    </source>
</evidence>